<keyword evidence="2" id="KW-1185">Reference proteome</keyword>
<organism evidence="1 2">
    <name type="scientific">Mycena maculata</name>
    <dbReference type="NCBI Taxonomy" id="230809"/>
    <lineage>
        <taxon>Eukaryota</taxon>
        <taxon>Fungi</taxon>
        <taxon>Dikarya</taxon>
        <taxon>Basidiomycota</taxon>
        <taxon>Agaricomycotina</taxon>
        <taxon>Agaricomycetes</taxon>
        <taxon>Agaricomycetidae</taxon>
        <taxon>Agaricales</taxon>
        <taxon>Marasmiineae</taxon>
        <taxon>Mycenaceae</taxon>
        <taxon>Mycena</taxon>
    </lineage>
</organism>
<comment type="caution">
    <text evidence="1">The sequence shown here is derived from an EMBL/GenBank/DDBJ whole genome shotgun (WGS) entry which is preliminary data.</text>
</comment>
<evidence type="ECO:0000313" key="1">
    <source>
        <dbReference type="EMBL" id="KAJ7716047.1"/>
    </source>
</evidence>
<name>A0AAD7HA23_9AGAR</name>
<evidence type="ECO:0000313" key="2">
    <source>
        <dbReference type="Proteomes" id="UP001215280"/>
    </source>
</evidence>
<dbReference type="AlphaFoldDB" id="A0AAD7HA23"/>
<reference evidence="1" key="1">
    <citation type="submission" date="2023-03" db="EMBL/GenBank/DDBJ databases">
        <title>Massive genome expansion in bonnet fungi (Mycena s.s.) driven by repeated elements and novel gene families across ecological guilds.</title>
        <authorList>
            <consortium name="Lawrence Berkeley National Laboratory"/>
            <person name="Harder C.B."/>
            <person name="Miyauchi S."/>
            <person name="Viragh M."/>
            <person name="Kuo A."/>
            <person name="Thoen E."/>
            <person name="Andreopoulos B."/>
            <person name="Lu D."/>
            <person name="Skrede I."/>
            <person name="Drula E."/>
            <person name="Henrissat B."/>
            <person name="Morin E."/>
            <person name="Kohler A."/>
            <person name="Barry K."/>
            <person name="LaButti K."/>
            <person name="Morin E."/>
            <person name="Salamov A."/>
            <person name="Lipzen A."/>
            <person name="Mereny Z."/>
            <person name="Hegedus B."/>
            <person name="Baldrian P."/>
            <person name="Stursova M."/>
            <person name="Weitz H."/>
            <person name="Taylor A."/>
            <person name="Grigoriev I.V."/>
            <person name="Nagy L.G."/>
            <person name="Martin F."/>
            <person name="Kauserud H."/>
        </authorList>
    </citation>
    <scope>NUCLEOTIDE SEQUENCE</scope>
    <source>
        <strain evidence="1">CBHHK188m</strain>
    </source>
</reference>
<sequence length="200" mass="22192">MEIVSLLQVYCTNTFSTLEAQKTAFQQSHPDALYPTDSSVFSAATFELGGPHIRAGASGLHDRYQPNSWSILTALGAYGPVHGGHIILWDLGLVVSFPAGSSILMPVGVLRYSFVKVRDGEHRYSLIQWAGAGIDRWFENGLRMDADFAANASRVLHEQHETCRRRLHEDALETFPIDGELPEEAMIYEFFGTNPTLPPI</sequence>
<protein>
    <submittedName>
        <fullName evidence="1">Uncharacterized protein</fullName>
    </submittedName>
</protein>
<dbReference type="Proteomes" id="UP001215280">
    <property type="component" value="Unassembled WGS sequence"/>
</dbReference>
<proteinExistence type="predicted"/>
<dbReference type="EMBL" id="JARJLG010000337">
    <property type="protein sequence ID" value="KAJ7716047.1"/>
    <property type="molecule type" value="Genomic_DNA"/>
</dbReference>
<gene>
    <name evidence="1" type="ORF">DFH07DRAFT_974007</name>
</gene>
<accession>A0AAD7HA23</accession>